<proteinExistence type="predicted"/>
<gene>
    <name evidence="1" type="ORF">AWT83_17670</name>
</gene>
<protein>
    <submittedName>
        <fullName evidence="1">Uncharacterized protein</fullName>
    </submittedName>
</protein>
<dbReference type="AlphaFoldDB" id="A0A132P148"/>
<dbReference type="EMBL" id="LRHK01000010">
    <property type="protein sequence ID" value="KWX16046.1"/>
    <property type="molecule type" value="Genomic_DNA"/>
</dbReference>
<reference evidence="1 2" key="1">
    <citation type="submission" date="2016-01" db="EMBL/GenBank/DDBJ databases">
        <title>Molecular Mechanisms for transfer of large genomic segments between Enterococcus faecium strains.</title>
        <authorList>
            <person name="Garcia-Solache M.A."/>
            <person name="Lebreton F."/>
            <person name="Mclaughlin R.E."/>
            <person name="Whiteaker J.D."/>
            <person name="Gilmore M.S."/>
            <person name="Rice L.B."/>
        </authorList>
    </citation>
    <scope>NUCLEOTIDE SEQUENCE [LARGE SCALE GENOMIC DNA]</scope>
    <source>
        <strain evidence="1 2">D344RRF x C68</strain>
    </source>
</reference>
<name>A0A132P148_ENTFC</name>
<evidence type="ECO:0000313" key="1">
    <source>
        <dbReference type="EMBL" id="KWX16046.1"/>
    </source>
</evidence>
<dbReference type="Proteomes" id="UP000070452">
    <property type="component" value="Unassembled WGS sequence"/>
</dbReference>
<evidence type="ECO:0000313" key="2">
    <source>
        <dbReference type="Proteomes" id="UP000070452"/>
    </source>
</evidence>
<organism evidence="1 2">
    <name type="scientific">Enterococcus faecium</name>
    <name type="common">Streptococcus faecium</name>
    <dbReference type="NCBI Taxonomy" id="1352"/>
    <lineage>
        <taxon>Bacteria</taxon>
        <taxon>Bacillati</taxon>
        <taxon>Bacillota</taxon>
        <taxon>Bacilli</taxon>
        <taxon>Lactobacillales</taxon>
        <taxon>Enterococcaceae</taxon>
        <taxon>Enterococcus</taxon>
    </lineage>
</organism>
<dbReference type="RefSeq" id="WP_002299594.1">
    <property type="nucleotide sequence ID" value="NZ_BTRW01000082.1"/>
</dbReference>
<comment type="caution">
    <text evidence="1">The sequence shown here is derived from an EMBL/GenBank/DDBJ whole genome shotgun (WGS) entry which is preliminary data.</text>
</comment>
<sequence length="102" mass="12224">MNVKIRDLDPKFISEIDRRCVELSNRTGNKWSRNDYLKLLVENDFDRPLMEYKQDKFDQLLNQLIDKFSFVQSHNTKVLEEYICQNNQIIELLIEQSRGGEV</sequence>
<accession>A0A132P148</accession>